<dbReference type="Proteomes" id="UP000254235">
    <property type="component" value="Unassembled WGS sequence"/>
</dbReference>
<keyword evidence="1" id="KW-0812">Transmembrane</keyword>
<dbReference type="EMBL" id="UGTP01000001">
    <property type="protein sequence ID" value="SUC12849.1"/>
    <property type="molecule type" value="Genomic_DNA"/>
</dbReference>
<dbReference type="AlphaFoldDB" id="A0A379F2H3"/>
<reference evidence="2 3" key="1">
    <citation type="submission" date="2018-06" db="EMBL/GenBank/DDBJ databases">
        <authorList>
            <consortium name="Pathogen Informatics"/>
            <person name="Doyle S."/>
        </authorList>
    </citation>
    <scope>NUCLEOTIDE SEQUENCE [LARGE SCALE GENOMIC DNA]</scope>
    <source>
        <strain evidence="2 3">NCTC13043</strain>
    </source>
</reference>
<keyword evidence="1" id="KW-1133">Transmembrane helix</keyword>
<gene>
    <name evidence="2" type="ORF">NCTC13043_01466</name>
</gene>
<dbReference type="GeneID" id="78571149"/>
<proteinExistence type="predicted"/>
<keyword evidence="1" id="KW-0472">Membrane</keyword>
<accession>A0A379F2H3</accession>
<protein>
    <submittedName>
        <fullName evidence="2">Uncharacterized protein</fullName>
    </submittedName>
</protein>
<organism evidence="2 3">
    <name type="scientific">Prevotella pallens</name>
    <dbReference type="NCBI Taxonomy" id="60133"/>
    <lineage>
        <taxon>Bacteria</taxon>
        <taxon>Pseudomonadati</taxon>
        <taxon>Bacteroidota</taxon>
        <taxon>Bacteroidia</taxon>
        <taxon>Bacteroidales</taxon>
        <taxon>Prevotellaceae</taxon>
        <taxon>Prevotella</taxon>
    </lineage>
</organism>
<evidence type="ECO:0000313" key="2">
    <source>
        <dbReference type="EMBL" id="SUC12849.1"/>
    </source>
</evidence>
<sequence>MKSQEIHRVVSNQTIKNTYLVKYFVSFFVLFNLLFVSSVTAKDTSSCNTTLQFSHKDSCKTDFKVLEFIEYAWNKKAYPKETHTAIPQIEHIHRLYIIPFFESLTQRDRKSLHLKINNIKYNCQHSFLNAPYKNDIDSICNTHFVIDKLEFPSNQQNLLNYLKRKIGNEPINVDVVSESPTLCFTFWRKNALIIVYYNIFDDKEMIQKTIDAYLGEKYE</sequence>
<dbReference type="OrthoDB" id="1097908at2"/>
<dbReference type="RefSeq" id="WP_025000908.1">
    <property type="nucleotide sequence ID" value="NZ_JABZTW010000001.1"/>
</dbReference>
<evidence type="ECO:0000256" key="1">
    <source>
        <dbReference type="SAM" id="Phobius"/>
    </source>
</evidence>
<name>A0A379F2H3_9BACT</name>
<evidence type="ECO:0000313" key="3">
    <source>
        <dbReference type="Proteomes" id="UP000254235"/>
    </source>
</evidence>
<feature type="transmembrane region" description="Helical" evidence="1">
    <location>
        <begin position="20"/>
        <end position="41"/>
    </location>
</feature>